<dbReference type="Pfam" id="PF02493">
    <property type="entry name" value="MORN"/>
    <property type="match status" value="6"/>
</dbReference>
<dbReference type="AlphaFoldDB" id="A0A1B0BSH8"/>
<reference evidence="7" key="1">
    <citation type="submission" date="2015-01" db="EMBL/GenBank/DDBJ databases">
        <authorList>
            <person name="Aksoy S."/>
            <person name="Warren W."/>
            <person name="Wilson R.K."/>
        </authorList>
    </citation>
    <scope>NUCLEOTIDE SEQUENCE [LARGE SCALE GENOMIC DNA]</scope>
    <source>
        <strain evidence="7">IAEA</strain>
    </source>
</reference>
<dbReference type="GO" id="GO:0001669">
    <property type="term" value="C:acrosomal vesicle"/>
    <property type="evidence" value="ECO:0007669"/>
    <property type="project" value="UniProtKB-SubCell"/>
</dbReference>
<keyword evidence="3" id="KW-0968">Cytoplasmic vesicle</keyword>
<dbReference type="SUPFAM" id="SSF82185">
    <property type="entry name" value="Histone H3 K4-specific methyltransferase SET7/9 N-terminal domain"/>
    <property type="match status" value="2"/>
</dbReference>
<dbReference type="SMART" id="SM00698">
    <property type="entry name" value="MORN"/>
    <property type="match status" value="5"/>
</dbReference>
<evidence type="ECO:0000256" key="3">
    <source>
        <dbReference type="ARBA" id="ARBA00023329"/>
    </source>
</evidence>
<organism evidence="6 7">
    <name type="scientific">Glossina palpalis gambiensis</name>
    <dbReference type="NCBI Taxonomy" id="67801"/>
    <lineage>
        <taxon>Eukaryota</taxon>
        <taxon>Metazoa</taxon>
        <taxon>Ecdysozoa</taxon>
        <taxon>Arthropoda</taxon>
        <taxon>Hexapoda</taxon>
        <taxon>Insecta</taxon>
        <taxon>Pterygota</taxon>
        <taxon>Neoptera</taxon>
        <taxon>Endopterygota</taxon>
        <taxon>Diptera</taxon>
        <taxon>Brachycera</taxon>
        <taxon>Muscomorpha</taxon>
        <taxon>Hippoboscoidea</taxon>
        <taxon>Glossinidae</taxon>
        <taxon>Glossina</taxon>
    </lineage>
</organism>
<evidence type="ECO:0000313" key="6">
    <source>
        <dbReference type="EnsemblMetazoa" id="GPPI039225-PA"/>
    </source>
</evidence>
<evidence type="ECO:0000256" key="2">
    <source>
        <dbReference type="ARBA" id="ARBA00022737"/>
    </source>
</evidence>
<evidence type="ECO:0000256" key="4">
    <source>
        <dbReference type="ARBA" id="ARBA00039854"/>
    </source>
</evidence>
<accession>A0A1B0BSH8</accession>
<proteinExistence type="predicted"/>
<reference evidence="6" key="2">
    <citation type="submission" date="2020-05" db="UniProtKB">
        <authorList>
            <consortium name="EnsemblMetazoa"/>
        </authorList>
    </citation>
    <scope>IDENTIFICATION</scope>
    <source>
        <strain evidence="6">IAEA</strain>
    </source>
</reference>
<dbReference type="Proteomes" id="UP000092460">
    <property type="component" value="Unassembled WGS sequence"/>
</dbReference>
<evidence type="ECO:0000256" key="5">
    <source>
        <dbReference type="ARBA" id="ARBA00045851"/>
    </source>
</evidence>
<comment type="subcellular location">
    <subcellularLocation>
        <location evidence="1">Cytoplasmic vesicle</location>
        <location evidence="1">Secretory vesicle</location>
        <location evidence="1">Acrosome</location>
    </subcellularLocation>
</comment>
<protein>
    <recommendedName>
        <fullName evidence="4">MORN repeat-containing protein 3</fullName>
    </recommendedName>
</protein>
<evidence type="ECO:0000256" key="1">
    <source>
        <dbReference type="ARBA" id="ARBA00004218"/>
    </source>
</evidence>
<keyword evidence="7" id="KW-1185">Reference proteome</keyword>
<comment type="function">
    <text evidence="5">Assembles a suppression complex (suppresome) by tethering SIRT1 and MDM2 to regulate composite modifications of p53/TP53. Confers both deacetylation-mediated functional inactivation, by SIRT1, and ubiquitination-dependent degradation, by MDM2, of p53/TP53, promoting a proliferative and cell survival behaviors. May play a role in the regulation of spermatogenesis.</text>
</comment>
<dbReference type="InterPro" id="IPR003409">
    <property type="entry name" value="MORN"/>
</dbReference>
<evidence type="ECO:0000313" key="7">
    <source>
        <dbReference type="Proteomes" id="UP000092460"/>
    </source>
</evidence>
<dbReference type="InterPro" id="IPR052472">
    <property type="entry name" value="MORN3"/>
</dbReference>
<dbReference type="EnsemblMetazoa" id="GPPI039225-RA">
    <property type="protein sequence ID" value="GPPI039225-PA"/>
    <property type="gene ID" value="GPPI039225"/>
</dbReference>
<dbReference type="VEuPathDB" id="VectorBase:GPPI039225"/>
<dbReference type="PANTHER" id="PTHR46511:SF1">
    <property type="entry name" value="MORN REPEAT-CONTAINING PROTEIN 3"/>
    <property type="match status" value="1"/>
</dbReference>
<dbReference type="STRING" id="67801.A0A1B0BSH8"/>
<dbReference type="Gene3D" id="2.20.110.10">
    <property type="entry name" value="Histone H3 K4-specific methyltransferase SET7/9 N-terminal domain"/>
    <property type="match status" value="3"/>
</dbReference>
<dbReference type="PANTHER" id="PTHR46511">
    <property type="entry name" value="MORN REPEAT-CONTAINING PROTEIN 3"/>
    <property type="match status" value="1"/>
</dbReference>
<dbReference type="EMBL" id="JXJN01019711">
    <property type="status" value="NOT_ANNOTATED_CDS"/>
    <property type="molecule type" value="Genomic_DNA"/>
</dbReference>
<sequence>MDKRCHCVCELKNLIKAESTGSRDKFFYPGGGSYKGFWLNSQHHGYGTKTSKNNLNYSGQWSNGKRQGLGSMTKQMQNGETRVIYTGYWENDQKCGSGKQFYRGGVYYGSWKNNRRHGMGLIFYESGDFYLGEWKVDVYHGLGALFYNNGNRFEGYFARGYKNGEGTFYHMKTGQVQKGVWESDVCKSCVVQDEFRNQVHSSTPYPIPPLCIPYPDIFVYDLFRKYLKNVNKPGKCFEELASLKFVHKMRRYAKFEAKNTSNSKVPLDNLTYICTCKKPEKFVILQELLASVNTRHVGDYTVCERCSECDTLTEECTDEEVGVLIDILGTF</sequence>
<name>A0A1B0BSH8_9MUSC</name>
<keyword evidence="2" id="KW-0677">Repeat</keyword>